<dbReference type="Proteomes" id="UP000282892">
    <property type="component" value="Chromosome"/>
</dbReference>
<dbReference type="KEGG" id="nmk:CHR53_05180"/>
<reference evidence="1 2" key="1">
    <citation type="submission" date="2017-07" db="EMBL/GenBank/DDBJ databases">
        <title>The complete genome sequence of Bacillus mesonae strain H20-5, an efficient strain improving plant abiotic stress resistance.</title>
        <authorList>
            <person name="Kim S.Y."/>
            <person name="Song H."/>
            <person name="Sang M.K."/>
            <person name="Weon H.-Y."/>
            <person name="Song J."/>
        </authorList>
    </citation>
    <scope>NUCLEOTIDE SEQUENCE [LARGE SCALE GENOMIC DNA]</scope>
    <source>
        <strain evidence="1 2">H20-5</strain>
    </source>
</reference>
<protein>
    <submittedName>
        <fullName evidence="1">Uncharacterized protein</fullName>
    </submittedName>
</protein>
<gene>
    <name evidence="1" type="ORF">CHR53_05180</name>
</gene>
<organism evidence="1 2">
    <name type="scientific">Neobacillus mesonae</name>
    <dbReference type="NCBI Taxonomy" id="1193713"/>
    <lineage>
        <taxon>Bacteria</taxon>
        <taxon>Bacillati</taxon>
        <taxon>Bacillota</taxon>
        <taxon>Bacilli</taxon>
        <taxon>Bacillales</taxon>
        <taxon>Bacillaceae</taxon>
        <taxon>Neobacillus</taxon>
    </lineage>
</organism>
<evidence type="ECO:0000313" key="2">
    <source>
        <dbReference type="Proteomes" id="UP000282892"/>
    </source>
</evidence>
<keyword evidence="2" id="KW-1185">Reference proteome</keyword>
<accession>A0A3T0HUC0</accession>
<proteinExistence type="predicted"/>
<name>A0A3T0HUC0_9BACI</name>
<sequence>MKISQTVHSTRTNVREWCQAPIIALKLFQISTKKALKKHCDIILKLYKLISKIIVKSKVL</sequence>
<dbReference type="EMBL" id="CP022572">
    <property type="protein sequence ID" value="AZU60705.1"/>
    <property type="molecule type" value="Genomic_DNA"/>
</dbReference>
<dbReference type="AlphaFoldDB" id="A0A3T0HUC0"/>
<evidence type="ECO:0000313" key="1">
    <source>
        <dbReference type="EMBL" id="AZU60705.1"/>
    </source>
</evidence>